<proteinExistence type="predicted"/>
<comment type="caution">
    <text evidence="5">The sequence shown here is derived from an EMBL/GenBank/DDBJ whole genome shotgun (WGS) entry which is preliminary data.</text>
</comment>
<accession>A0A4R1N3R3</accession>
<dbReference type="PANTHER" id="PTHR30222:SF12">
    <property type="entry name" value="NORSPERMIDINE SENSOR"/>
    <property type="match status" value="1"/>
</dbReference>
<keyword evidence="6" id="KW-1185">Reference proteome</keyword>
<evidence type="ECO:0000256" key="4">
    <source>
        <dbReference type="ARBA" id="ARBA00022764"/>
    </source>
</evidence>
<dbReference type="EMBL" id="SMGR01000003">
    <property type="protein sequence ID" value="TCL00315.1"/>
    <property type="molecule type" value="Genomic_DNA"/>
</dbReference>
<dbReference type="Proteomes" id="UP000295673">
    <property type="component" value="Unassembled WGS sequence"/>
</dbReference>
<dbReference type="InterPro" id="IPR001188">
    <property type="entry name" value="Sperm_putr-bd"/>
</dbReference>
<dbReference type="AlphaFoldDB" id="A0A4R1N3R3"/>
<dbReference type="GO" id="GO:0019808">
    <property type="term" value="F:polyamine binding"/>
    <property type="evidence" value="ECO:0007669"/>
    <property type="project" value="InterPro"/>
</dbReference>
<dbReference type="RefSeq" id="WP_132861104.1">
    <property type="nucleotide sequence ID" value="NZ_SMGR01000003.1"/>
</dbReference>
<dbReference type="OrthoDB" id="9813777at2"/>
<dbReference type="Gene3D" id="3.40.190.10">
    <property type="entry name" value="Periplasmic binding protein-like II"/>
    <property type="match status" value="2"/>
</dbReference>
<dbReference type="GO" id="GO:0015846">
    <property type="term" value="P:polyamine transport"/>
    <property type="evidence" value="ECO:0007669"/>
    <property type="project" value="InterPro"/>
</dbReference>
<organism evidence="5 6">
    <name type="scientific">Shimia isoporae</name>
    <dbReference type="NCBI Taxonomy" id="647720"/>
    <lineage>
        <taxon>Bacteria</taxon>
        <taxon>Pseudomonadati</taxon>
        <taxon>Pseudomonadota</taxon>
        <taxon>Alphaproteobacteria</taxon>
        <taxon>Rhodobacterales</taxon>
        <taxon>Roseobacteraceae</taxon>
    </lineage>
</organism>
<evidence type="ECO:0000256" key="2">
    <source>
        <dbReference type="ARBA" id="ARBA00022448"/>
    </source>
</evidence>
<sequence length="359" mass="39795">MRMTEISKVVLATVAIAQPLAADTDEIWFYNWSEFIDPAVLESFEEAHGKSVRVEQYGESNEAESRLAAMGTGYDLAVVGAETVGRLAEAGALQKFDPALAPNIADLDAELWDVFRKTVPEADGYAVPYLWGTTGLVFDREAVAERLPDVPTDSWALIYDPENAAKLADCGISIIDSNEEVVATVLAYLGKDPHSLAQDDLDAAFDVLASIAPYVRSYDTDQYDDLVEEKVCVSVTWSTEALGPMIDEITDKYEYVLPKEGANIWVDSFVLPVDSQNVTGAMEFLNHVVEPENLALSTIWGGAAISAPVTLEMVDWDVYNIPALTLPEEVRENLFFVSMRSSEQKRELDRRWRFMQIGM</sequence>
<dbReference type="Pfam" id="PF13416">
    <property type="entry name" value="SBP_bac_8"/>
    <property type="match status" value="1"/>
</dbReference>
<keyword evidence="3" id="KW-0732">Signal</keyword>
<dbReference type="SUPFAM" id="SSF53850">
    <property type="entry name" value="Periplasmic binding protein-like II"/>
    <property type="match status" value="1"/>
</dbReference>
<name>A0A4R1N3R3_9RHOB</name>
<evidence type="ECO:0000313" key="5">
    <source>
        <dbReference type="EMBL" id="TCL00315.1"/>
    </source>
</evidence>
<protein>
    <submittedName>
        <fullName evidence="5">Putrescine transport system substrate-binding protein</fullName>
    </submittedName>
</protein>
<keyword evidence="2" id="KW-0813">Transport</keyword>
<dbReference type="PANTHER" id="PTHR30222">
    <property type="entry name" value="SPERMIDINE/PUTRESCINE-BINDING PERIPLASMIC PROTEIN"/>
    <property type="match status" value="1"/>
</dbReference>
<evidence type="ECO:0000256" key="1">
    <source>
        <dbReference type="ARBA" id="ARBA00004418"/>
    </source>
</evidence>
<evidence type="ECO:0000256" key="3">
    <source>
        <dbReference type="ARBA" id="ARBA00022729"/>
    </source>
</evidence>
<reference evidence="5 6" key="1">
    <citation type="submission" date="2019-03" db="EMBL/GenBank/DDBJ databases">
        <title>Genomic Encyclopedia of Archaeal and Bacterial Type Strains, Phase II (KMG-II): from individual species to whole genera.</title>
        <authorList>
            <person name="Goeker M."/>
        </authorList>
    </citation>
    <scope>NUCLEOTIDE SEQUENCE [LARGE SCALE GENOMIC DNA]</scope>
    <source>
        <strain evidence="5 6">DSM 26433</strain>
    </source>
</reference>
<dbReference type="GO" id="GO:0042597">
    <property type="term" value="C:periplasmic space"/>
    <property type="evidence" value="ECO:0007669"/>
    <property type="project" value="UniProtKB-SubCell"/>
</dbReference>
<comment type="subcellular location">
    <subcellularLocation>
        <location evidence="1">Periplasm</location>
    </subcellularLocation>
</comment>
<dbReference type="InterPro" id="IPR006059">
    <property type="entry name" value="SBP"/>
</dbReference>
<keyword evidence="4" id="KW-0574">Periplasm</keyword>
<evidence type="ECO:0000313" key="6">
    <source>
        <dbReference type="Proteomes" id="UP000295673"/>
    </source>
</evidence>
<gene>
    <name evidence="5" type="ORF">BXY66_2956</name>
</gene>
<dbReference type="PRINTS" id="PR00909">
    <property type="entry name" value="SPERMDNBNDNG"/>
</dbReference>